<evidence type="ECO:0000259" key="7">
    <source>
        <dbReference type="SMART" id="SM00644"/>
    </source>
</evidence>
<dbReference type="Proteomes" id="UP000570003">
    <property type="component" value="Unassembled WGS sequence"/>
</dbReference>
<name>A0AA44IEM0_STRE0</name>
<proteinExistence type="predicted"/>
<dbReference type="InterPro" id="IPR028994">
    <property type="entry name" value="Integrin_alpha_N"/>
</dbReference>
<dbReference type="PANTHER" id="PTHR30417">
    <property type="entry name" value="N-ACETYLMURAMOYL-L-ALANINE AMIDASE AMID"/>
    <property type="match status" value="1"/>
</dbReference>
<dbReference type="EMBL" id="JAAXOU010000209">
    <property type="protein sequence ID" value="NKY15697.1"/>
    <property type="molecule type" value="Genomic_DNA"/>
</dbReference>
<feature type="compositionally biased region" description="Low complexity" evidence="6">
    <location>
        <begin position="254"/>
        <end position="264"/>
    </location>
</feature>
<feature type="compositionally biased region" description="Basic and acidic residues" evidence="6">
    <location>
        <begin position="113"/>
        <end position="135"/>
    </location>
</feature>
<keyword evidence="3" id="KW-0732">Signal</keyword>
<dbReference type="GO" id="GO:0009254">
    <property type="term" value="P:peptidoglycan turnover"/>
    <property type="evidence" value="ECO:0007669"/>
    <property type="project" value="TreeGrafter"/>
</dbReference>
<evidence type="ECO:0000256" key="5">
    <source>
        <dbReference type="ARBA" id="ARBA00023316"/>
    </source>
</evidence>
<dbReference type="GO" id="GO:0009253">
    <property type="term" value="P:peptidoglycan catabolic process"/>
    <property type="evidence" value="ECO:0007669"/>
    <property type="project" value="InterPro"/>
</dbReference>
<dbReference type="InterPro" id="IPR036505">
    <property type="entry name" value="Amidase/PGRP_sf"/>
</dbReference>
<keyword evidence="5" id="KW-0961">Cell wall biogenesis/degradation</keyword>
<dbReference type="SMART" id="SM00644">
    <property type="entry name" value="Ami_2"/>
    <property type="match status" value="1"/>
</dbReference>
<dbReference type="GO" id="GO:0008745">
    <property type="term" value="F:N-acetylmuramoyl-L-alanine amidase activity"/>
    <property type="evidence" value="ECO:0007669"/>
    <property type="project" value="UniProtKB-EC"/>
</dbReference>
<dbReference type="RefSeq" id="WP_168439872.1">
    <property type="nucleotide sequence ID" value="NZ_JAAXOU010000209.1"/>
</dbReference>
<organism evidence="8 9">
    <name type="scientific">Streptomyces somaliensis (strain ATCC 33201 / DSM 40738 / JCM 12659 / KCTC 9044 / NCTC 11332 / NRRL B-12077 / IP 733)</name>
    <dbReference type="NCBI Taxonomy" id="1134445"/>
    <lineage>
        <taxon>Bacteria</taxon>
        <taxon>Bacillati</taxon>
        <taxon>Actinomycetota</taxon>
        <taxon>Actinomycetes</taxon>
        <taxon>Kitasatosporales</taxon>
        <taxon>Streptomycetaceae</taxon>
        <taxon>Streptomyces</taxon>
    </lineage>
</organism>
<dbReference type="InterPro" id="IPR013517">
    <property type="entry name" value="FG-GAP"/>
</dbReference>
<dbReference type="Gene3D" id="3.40.80.10">
    <property type="entry name" value="Peptidoglycan recognition protein-like"/>
    <property type="match status" value="1"/>
</dbReference>
<dbReference type="Gene3D" id="2.130.10.130">
    <property type="entry name" value="Integrin alpha, N-terminal"/>
    <property type="match status" value="1"/>
</dbReference>
<dbReference type="Gene3D" id="1.10.530.10">
    <property type="match status" value="1"/>
</dbReference>
<dbReference type="PANTHER" id="PTHR30417:SF1">
    <property type="entry name" value="N-ACETYLMURAMOYL-L-ALANINE AMIDASE AMID"/>
    <property type="match status" value="1"/>
</dbReference>
<dbReference type="AlphaFoldDB" id="A0AA44IEM0"/>
<evidence type="ECO:0000256" key="4">
    <source>
        <dbReference type="ARBA" id="ARBA00022801"/>
    </source>
</evidence>
<sequence length="950" mass="101260">MSVERRRDRRRGRLLVHGIASVVAVATTAGALAVASPGVPGAPAAAAAAPGTELQARFEEAAREFGVPVSVLMAVAYRQTRWESHGGRPSTTGAYNVMGLTRVGPEDLEDPEDGHGGGDDEHRLAHMNRSGDPEVERRFDAERALKSVRGKPVDTDDPRLHTLDEAARLAGASPDAVRVDPRQSVRAGAALLAEYQRRATGSLPDEPDGWYPAVARYSQAPDRRGARLFAERVFESIRTGERRTTGDGQRLSLPADPSVRPVRPSRVPLAAAPATAATSATAPAPDCPAGLDCDFRPAAYEQNSGPDDWGNYTVAGRPANGQDIRYIVIHDTEGGYAGSLSVFQNPGTYASAHYLIRASDGLVTQMVENRNEAWHAGNKTLNTHSIGIEHEGYAIKEGSWYTEPQYESSAALVRHLAAKYRIPLDREHVIGHDEVPGALDTKVRPMHWDPGPFWDWNHYMALMGAPTGAGGAGGPLRAGQLVRFVPPFTRANQPKLTNGGAAVTPRPANLGYLYTSPSTGSATVGDPYLGAQTWSEGWNWGNKLVAGGTYVVAEARNDWTAIWHGGRKAWFRNPGGQYTAPVRSGTVLRAGAGATVEVYGRGYPEDAAYAGTGVPVPDRNGAHLTRYALPAGQLYASAGAAVPGTYYHRGTFDGTGPGSRTLVRGKNSFRPVRYNHRLAWVDAADVEGVAPTAPDPGTDRHNVLARDGSGVLWQYQGTGGGTSPFFVRYRVGGGWGAYDLVTPMTALRADGRGDAVARDRSGHLWYHRGSGNPSAPFAARLHVGRGWQVYDLVSGARDLTGDGLADLVARDGSGRLWLYRGTGLPSAPFAVRVPVGRGWQVYRTVTGTGDLTGDGRPDLVARDGDGGMWLYRGTGSAAAPFAARLHVGGGWQGYDALLGPGDLNRDGRPDLVARDGGGRMWLYRGTGSAASPFAARTAIGGGWQIYDLFV</sequence>
<evidence type="ECO:0000256" key="3">
    <source>
        <dbReference type="ARBA" id="ARBA00022729"/>
    </source>
</evidence>
<dbReference type="EC" id="3.5.1.28" evidence="2"/>
<feature type="region of interest" description="Disordered" evidence="6">
    <location>
        <begin position="239"/>
        <end position="264"/>
    </location>
</feature>
<protein>
    <recommendedName>
        <fullName evidence="2">N-acetylmuramoyl-L-alanine amidase</fullName>
        <ecNumber evidence="2">3.5.1.28</ecNumber>
    </recommendedName>
</protein>
<evidence type="ECO:0000313" key="9">
    <source>
        <dbReference type="Proteomes" id="UP000570003"/>
    </source>
</evidence>
<dbReference type="CDD" id="cd06583">
    <property type="entry name" value="PGRP"/>
    <property type="match status" value="1"/>
</dbReference>
<evidence type="ECO:0000313" key="8">
    <source>
        <dbReference type="EMBL" id="NKY15697.1"/>
    </source>
</evidence>
<feature type="domain" description="N-acetylmuramoyl-L-alanine amidase" evidence="7">
    <location>
        <begin position="312"/>
        <end position="451"/>
    </location>
</feature>
<dbReference type="InterPro" id="IPR051206">
    <property type="entry name" value="NAMLAA_amidase_2"/>
</dbReference>
<evidence type="ECO:0000256" key="6">
    <source>
        <dbReference type="SAM" id="MobiDB-lite"/>
    </source>
</evidence>
<evidence type="ECO:0000256" key="1">
    <source>
        <dbReference type="ARBA" id="ARBA00001561"/>
    </source>
</evidence>
<keyword evidence="9" id="KW-1185">Reference proteome</keyword>
<dbReference type="Pfam" id="PF13517">
    <property type="entry name" value="FG-GAP_3"/>
    <property type="match status" value="1"/>
</dbReference>
<dbReference type="Pfam" id="PF01510">
    <property type="entry name" value="Amidase_2"/>
    <property type="match status" value="1"/>
</dbReference>
<gene>
    <name evidence="8" type="ORF">HGA06_16525</name>
</gene>
<dbReference type="InterPro" id="IPR002502">
    <property type="entry name" value="Amidase_domain"/>
</dbReference>
<dbReference type="FunFam" id="3.40.80.10:FF:000006">
    <property type="entry name" value="N-acetylmuramoyl-L-alanine amidase"/>
    <property type="match status" value="1"/>
</dbReference>
<dbReference type="SUPFAM" id="SSF69318">
    <property type="entry name" value="Integrin alpha N-terminal domain"/>
    <property type="match status" value="1"/>
</dbReference>
<accession>A0AA44IEM0</accession>
<comment type="caution">
    <text evidence="8">The sequence shown here is derived from an EMBL/GenBank/DDBJ whole genome shotgun (WGS) entry which is preliminary data.</text>
</comment>
<feature type="region of interest" description="Disordered" evidence="6">
    <location>
        <begin position="104"/>
        <end position="135"/>
    </location>
</feature>
<comment type="catalytic activity">
    <reaction evidence="1">
        <text>Hydrolyzes the link between N-acetylmuramoyl residues and L-amino acid residues in certain cell-wall glycopeptides.</text>
        <dbReference type="EC" id="3.5.1.28"/>
    </reaction>
</comment>
<keyword evidence="4" id="KW-0378">Hydrolase</keyword>
<evidence type="ECO:0000256" key="2">
    <source>
        <dbReference type="ARBA" id="ARBA00011901"/>
    </source>
</evidence>
<reference evidence="8 9" key="1">
    <citation type="submission" date="2020-04" db="EMBL/GenBank/DDBJ databases">
        <title>MicrobeNet Type strains.</title>
        <authorList>
            <person name="Nicholson A.C."/>
        </authorList>
    </citation>
    <scope>NUCLEOTIDE SEQUENCE [LARGE SCALE GENOMIC DNA]</scope>
    <source>
        <strain evidence="8 9">DSM 40738</strain>
    </source>
</reference>
<dbReference type="GO" id="GO:0071555">
    <property type="term" value="P:cell wall organization"/>
    <property type="evidence" value="ECO:0007669"/>
    <property type="project" value="UniProtKB-KW"/>
</dbReference>
<dbReference type="SUPFAM" id="SSF55846">
    <property type="entry name" value="N-acetylmuramoyl-L-alanine amidase-like"/>
    <property type="match status" value="1"/>
</dbReference>